<sequence>MKKIFVGICISAAAVGCAKRPDAIVPTDIPMAAYSNQDCAALARELATEKQKLTALSKAQTDAANGDAFGVFLVGVPLSSVAGGDKEGLIAVSKGKVTAIENARMSKSCK</sequence>
<protein>
    <recommendedName>
        <fullName evidence="3">Lipoprotein</fullName>
    </recommendedName>
</protein>
<dbReference type="EMBL" id="JAMXLX010000003">
    <property type="protein sequence ID" value="MCO5957696.1"/>
    <property type="molecule type" value="Genomic_DNA"/>
</dbReference>
<dbReference type="PROSITE" id="PS51257">
    <property type="entry name" value="PROKAR_LIPOPROTEIN"/>
    <property type="match status" value="1"/>
</dbReference>
<dbReference type="Proteomes" id="UP001155380">
    <property type="component" value="Unassembled WGS sequence"/>
</dbReference>
<accession>A0AAJ1FJ46</accession>
<evidence type="ECO:0008006" key="3">
    <source>
        <dbReference type="Google" id="ProtNLM"/>
    </source>
</evidence>
<gene>
    <name evidence="1" type="ORF">NBH21_13010</name>
</gene>
<evidence type="ECO:0000313" key="1">
    <source>
        <dbReference type="EMBL" id="MCO5957696.1"/>
    </source>
</evidence>
<reference evidence="1" key="1">
    <citation type="submission" date="2022-06" db="EMBL/GenBank/DDBJ databases">
        <authorList>
            <person name="Sun Q."/>
        </authorList>
    </citation>
    <scope>NUCLEOTIDE SEQUENCE</scope>
    <source>
        <strain evidence="1">S101</strain>
    </source>
</reference>
<name>A0AAJ1FJ46_9HYPH</name>
<dbReference type="AlphaFoldDB" id="A0AAJ1FJ46"/>
<organism evidence="1 2">
    <name type="scientific">Ciceribacter sichuanensis</name>
    <dbReference type="NCBI Taxonomy" id="2949647"/>
    <lineage>
        <taxon>Bacteria</taxon>
        <taxon>Pseudomonadati</taxon>
        <taxon>Pseudomonadota</taxon>
        <taxon>Alphaproteobacteria</taxon>
        <taxon>Hyphomicrobiales</taxon>
        <taxon>Rhizobiaceae</taxon>
        <taxon>Ciceribacter</taxon>
    </lineage>
</organism>
<evidence type="ECO:0000313" key="2">
    <source>
        <dbReference type="Proteomes" id="UP001155380"/>
    </source>
</evidence>
<comment type="caution">
    <text evidence="1">The sequence shown here is derived from an EMBL/GenBank/DDBJ whole genome shotgun (WGS) entry which is preliminary data.</text>
</comment>
<dbReference type="RefSeq" id="WP_250913296.1">
    <property type="nucleotide sequence ID" value="NZ_JAMXLX010000003.1"/>
</dbReference>
<proteinExistence type="predicted"/>